<proteinExistence type="predicted"/>
<dbReference type="AlphaFoldDB" id="A0A8H7Z8A5"/>
<dbReference type="VEuPathDB" id="FungiDB:I7I52_02986"/>
<evidence type="ECO:0000313" key="2">
    <source>
        <dbReference type="Proteomes" id="UP000670092"/>
    </source>
</evidence>
<dbReference type="OrthoDB" id="4183717at2759"/>
<comment type="caution">
    <text evidence="1">The sequence shown here is derived from an EMBL/GenBank/DDBJ whole genome shotgun (WGS) entry which is preliminary data.</text>
</comment>
<gene>
    <name evidence="1" type="ORF">I7I52_02986</name>
</gene>
<protein>
    <submittedName>
        <fullName evidence="1">Uncharacterized protein</fullName>
    </submittedName>
</protein>
<accession>A0A8H7Z8A5</accession>
<organism evidence="1 2">
    <name type="scientific">Ajellomyces capsulatus</name>
    <name type="common">Darling's disease fungus</name>
    <name type="synonym">Histoplasma capsulatum</name>
    <dbReference type="NCBI Taxonomy" id="5037"/>
    <lineage>
        <taxon>Eukaryota</taxon>
        <taxon>Fungi</taxon>
        <taxon>Dikarya</taxon>
        <taxon>Ascomycota</taxon>
        <taxon>Pezizomycotina</taxon>
        <taxon>Eurotiomycetes</taxon>
        <taxon>Eurotiomycetidae</taxon>
        <taxon>Onygenales</taxon>
        <taxon>Ajellomycetaceae</taxon>
        <taxon>Histoplasma</taxon>
    </lineage>
</organism>
<sequence>MPTWIHSGCLNWIQGWIADFRRLEQWDQRTISAAGKGELKVFAGEYANRIIMPDCAIFVSTLTYPTIAMEIAYTETYEDLKENARLLLEGTAGEISVAILVKIVPLRSDESHIQSAFVQLYEYSSTQNRAIPRGGRKTLFPVPNNHARQRIEFSWEDVLKSQLPQIQPVSATPPPLLLDDLREIIDAYTERHIRLRDVEERLN</sequence>
<dbReference type="Proteomes" id="UP000670092">
    <property type="component" value="Unassembled WGS sequence"/>
</dbReference>
<reference evidence="1 2" key="1">
    <citation type="submission" date="2021-01" db="EMBL/GenBank/DDBJ databases">
        <title>Chromosome-level genome assembly of a human fungal pathogen reveals clustering of transcriptionally co-regulated genes.</title>
        <authorList>
            <person name="Voorhies M."/>
            <person name="Cohen S."/>
            <person name="Shea T.P."/>
            <person name="Petrus S."/>
            <person name="Munoz J.F."/>
            <person name="Poplawski S."/>
            <person name="Goldman W.E."/>
            <person name="Michael T."/>
            <person name="Cuomo C.A."/>
            <person name="Sil A."/>
            <person name="Beyhan S."/>
        </authorList>
    </citation>
    <scope>NUCLEOTIDE SEQUENCE [LARGE SCALE GENOMIC DNA]</scope>
    <source>
        <strain evidence="1 2">G184AR</strain>
    </source>
</reference>
<evidence type="ECO:0000313" key="1">
    <source>
        <dbReference type="EMBL" id="KAG5304596.1"/>
    </source>
</evidence>
<dbReference type="EMBL" id="JAEVHI010000001">
    <property type="protein sequence ID" value="KAG5304596.1"/>
    <property type="molecule type" value="Genomic_DNA"/>
</dbReference>
<name>A0A8H7Z8A5_AJECA</name>